<accession>A0AAD4GEF1</accession>
<evidence type="ECO:0000313" key="2">
    <source>
        <dbReference type="Proteomes" id="UP001194468"/>
    </source>
</evidence>
<proteinExistence type="predicted"/>
<reference evidence="1" key="1">
    <citation type="submission" date="2019-10" db="EMBL/GenBank/DDBJ databases">
        <authorList>
            <consortium name="DOE Joint Genome Institute"/>
            <person name="Kuo A."/>
            <person name="Miyauchi S."/>
            <person name="Kiss E."/>
            <person name="Drula E."/>
            <person name="Kohler A."/>
            <person name="Sanchez-Garcia M."/>
            <person name="Andreopoulos B."/>
            <person name="Barry K.W."/>
            <person name="Bonito G."/>
            <person name="Buee M."/>
            <person name="Carver A."/>
            <person name="Chen C."/>
            <person name="Cichocki N."/>
            <person name="Clum A."/>
            <person name="Culley D."/>
            <person name="Crous P.W."/>
            <person name="Fauchery L."/>
            <person name="Girlanda M."/>
            <person name="Hayes R."/>
            <person name="Keri Z."/>
            <person name="LaButti K."/>
            <person name="Lipzen A."/>
            <person name="Lombard V."/>
            <person name="Magnuson J."/>
            <person name="Maillard F."/>
            <person name="Morin E."/>
            <person name="Murat C."/>
            <person name="Nolan M."/>
            <person name="Ohm R."/>
            <person name="Pangilinan J."/>
            <person name="Pereira M."/>
            <person name="Perotto S."/>
            <person name="Peter M."/>
            <person name="Riley R."/>
            <person name="Sitrit Y."/>
            <person name="Stielow B."/>
            <person name="Szollosi G."/>
            <person name="Zifcakova L."/>
            <person name="Stursova M."/>
            <person name="Spatafora J.W."/>
            <person name="Tedersoo L."/>
            <person name="Vaario L.-M."/>
            <person name="Yamada A."/>
            <person name="Yan M."/>
            <person name="Wang P."/>
            <person name="Xu J."/>
            <person name="Bruns T."/>
            <person name="Baldrian P."/>
            <person name="Vilgalys R."/>
            <person name="Henrissat B."/>
            <person name="Grigoriev I.V."/>
            <person name="Hibbett D."/>
            <person name="Nagy L.G."/>
            <person name="Martin F.M."/>
        </authorList>
    </citation>
    <scope>NUCLEOTIDE SEQUENCE</scope>
    <source>
        <strain evidence="1">BED1</strain>
    </source>
</reference>
<evidence type="ECO:0000313" key="1">
    <source>
        <dbReference type="EMBL" id="KAF8439120.1"/>
    </source>
</evidence>
<comment type="caution">
    <text evidence="1">The sequence shown here is derived from an EMBL/GenBank/DDBJ whole genome shotgun (WGS) entry which is preliminary data.</text>
</comment>
<name>A0AAD4GEF1_BOLED</name>
<gene>
    <name evidence="1" type="ORF">L210DRAFT_979144</name>
</gene>
<keyword evidence="2" id="KW-1185">Reference proteome</keyword>
<dbReference type="Proteomes" id="UP001194468">
    <property type="component" value="Unassembled WGS sequence"/>
</dbReference>
<dbReference type="AlphaFoldDB" id="A0AAD4GEF1"/>
<sequence length="67" mass="7426">MGWMKGILGDMLRFLGHNNTYVRTSAAAAIADVVEHHPQTGHATINVLQALYHDKLRSWCSHIGPLC</sequence>
<protein>
    <submittedName>
        <fullName evidence="1">Uncharacterized protein</fullName>
    </submittedName>
</protein>
<dbReference type="EMBL" id="WHUW01000015">
    <property type="protein sequence ID" value="KAF8439120.1"/>
    <property type="molecule type" value="Genomic_DNA"/>
</dbReference>
<organism evidence="1 2">
    <name type="scientific">Boletus edulis BED1</name>
    <dbReference type="NCBI Taxonomy" id="1328754"/>
    <lineage>
        <taxon>Eukaryota</taxon>
        <taxon>Fungi</taxon>
        <taxon>Dikarya</taxon>
        <taxon>Basidiomycota</taxon>
        <taxon>Agaricomycotina</taxon>
        <taxon>Agaricomycetes</taxon>
        <taxon>Agaricomycetidae</taxon>
        <taxon>Boletales</taxon>
        <taxon>Boletineae</taxon>
        <taxon>Boletaceae</taxon>
        <taxon>Boletoideae</taxon>
        <taxon>Boletus</taxon>
    </lineage>
</organism>
<reference evidence="1" key="2">
    <citation type="journal article" date="2020" name="Nat. Commun.">
        <title>Large-scale genome sequencing of mycorrhizal fungi provides insights into the early evolution of symbiotic traits.</title>
        <authorList>
            <person name="Miyauchi S."/>
            <person name="Kiss E."/>
            <person name="Kuo A."/>
            <person name="Drula E."/>
            <person name="Kohler A."/>
            <person name="Sanchez-Garcia M."/>
            <person name="Morin E."/>
            <person name="Andreopoulos B."/>
            <person name="Barry K.W."/>
            <person name="Bonito G."/>
            <person name="Buee M."/>
            <person name="Carver A."/>
            <person name="Chen C."/>
            <person name="Cichocki N."/>
            <person name="Clum A."/>
            <person name="Culley D."/>
            <person name="Crous P.W."/>
            <person name="Fauchery L."/>
            <person name="Girlanda M."/>
            <person name="Hayes R.D."/>
            <person name="Keri Z."/>
            <person name="LaButti K."/>
            <person name="Lipzen A."/>
            <person name="Lombard V."/>
            <person name="Magnuson J."/>
            <person name="Maillard F."/>
            <person name="Murat C."/>
            <person name="Nolan M."/>
            <person name="Ohm R.A."/>
            <person name="Pangilinan J."/>
            <person name="Pereira M.F."/>
            <person name="Perotto S."/>
            <person name="Peter M."/>
            <person name="Pfister S."/>
            <person name="Riley R."/>
            <person name="Sitrit Y."/>
            <person name="Stielow J.B."/>
            <person name="Szollosi G."/>
            <person name="Zifcakova L."/>
            <person name="Stursova M."/>
            <person name="Spatafora J.W."/>
            <person name="Tedersoo L."/>
            <person name="Vaario L.M."/>
            <person name="Yamada A."/>
            <person name="Yan M."/>
            <person name="Wang P."/>
            <person name="Xu J."/>
            <person name="Bruns T."/>
            <person name="Baldrian P."/>
            <person name="Vilgalys R."/>
            <person name="Dunand C."/>
            <person name="Henrissat B."/>
            <person name="Grigoriev I.V."/>
            <person name="Hibbett D."/>
            <person name="Nagy L.G."/>
            <person name="Martin F.M."/>
        </authorList>
    </citation>
    <scope>NUCLEOTIDE SEQUENCE</scope>
    <source>
        <strain evidence="1">BED1</strain>
    </source>
</reference>